<dbReference type="InterPro" id="IPR029044">
    <property type="entry name" value="Nucleotide-diphossugar_trans"/>
</dbReference>
<dbReference type="SUPFAM" id="SSF53448">
    <property type="entry name" value="Nucleotide-diphospho-sugar transferases"/>
    <property type="match status" value="1"/>
</dbReference>
<dbReference type="InterPro" id="IPR005835">
    <property type="entry name" value="NTP_transferase_dom"/>
</dbReference>
<gene>
    <name evidence="2" type="ORF">SAMN05421813_12731</name>
</gene>
<dbReference type="Pfam" id="PF00483">
    <property type="entry name" value="NTP_transferase"/>
    <property type="match status" value="1"/>
</dbReference>
<dbReference type="GO" id="GO:0009243">
    <property type="term" value="P:O antigen biosynthetic process"/>
    <property type="evidence" value="ECO:0007669"/>
    <property type="project" value="InterPro"/>
</dbReference>
<dbReference type="RefSeq" id="WP_090706264.1">
    <property type="nucleotide sequence ID" value="NZ_FNHH01000027.1"/>
</dbReference>
<dbReference type="GO" id="GO:0047343">
    <property type="term" value="F:glucose-1-phosphate cytidylyltransferase activity"/>
    <property type="evidence" value="ECO:0007669"/>
    <property type="project" value="InterPro"/>
</dbReference>
<keyword evidence="3" id="KW-1185">Reference proteome</keyword>
<reference evidence="3" key="1">
    <citation type="submission" date="2016-10" db="EMBL/GenBank/DDBJ databases">
        <authorList>
            <person name="Varghese N."/>
            <person name="Submissions S."/>
        </authorList>
    </citation>
    <scope>NUCLEOTIDE SEQUENCE [LARGE SCALE GENOMIC DNA]</scope>
    <source>
        <strain evidence="3">DSM 24536</strain>
    </source>
</reference>
<evidence type="ECO:0000259" key="1">
    <source>
        <dbReference type="Pfam" id="PF00483"/>
    </source>
</evidence>
<dbReference type="STRING" id="990371.SAMN05421813_12731"/>
<evidence type="ECO:0000313" key="2">
    <source>
        <dbReference type="EMBL" id="SDM88632.1"/>
    </source>
</evidence>
<dbReference type="InterPro" id="IPR046981">
    <property type="entry name" value="G1P_cyt_trans"/>
</dbReference>
<dbReference type="OrthoDB" id="9813880at2"/>
<accession>A0A1G9WVU7</accession>
<dbReference type="Gene3D" id="3.90.550.10">
    <property type="entry name" value="Spore Coat Polysaccharide Biosynthesis Protein SpsA, Chain A"/>
    <property type="match status" value="1"/>
</dbReference>
<dbReference type="EMBL" id="FNHH01000027">
    <property type="protein sequence ID" value="SDM88632.1"/>
    <property type="molecule type" value="Genomic_DNA"/>
</dbReference>
<dbReference type="CDD" id="cd02524">
    <property type="entry name" value="G1P_cytidylyltransferase"/>
    <property type="match status" value="1"/>
</dbReference>
<dbReference type="Proteomes" id="UP000199226">
    <property type="component" value="Unassembled WGS sequence"/>
</dbReference>
<organism evidence="2 3">
    <name type="scientific">Daejeonella rubra</name>
    <dbReference type="NCBI Taxonomy" id="990371"/>
    <lineage>
        <taxon>Bacteria</taxon>
        <taxon>Pseudomonadati</taxon>
        <taxon>Bacteroidota</taxon>
        <taxon>Sphingobacteriia</taxon>
        <taxon>Sphingobacteriales</taxon>
        <taxon>Sphingobacteriaceae</taxon>
        <taxon>Daejeonella</taxon>
    </lineage>
</organism>
<dbReference type="PANTHER" id="PTHR47183">
    <property type="entry name" value="GLUCOSE-1-PHOSPHATE CYTIDYLYLTRANSFERASE-RELATED"/>
    <property type="match status" value="1"/>
</dbReference>
<name>A0A1G9WVU7_9SPHI</name>
<evidence type="ECO:0000313" key="3">
    <source>
        <dbReference type="Proteomes" id="UP000199226"/>
    </source>
</evidence>
<dbReference type="NCBIfam" id="TIGR02623">
    <property type="entry name" value="G1P_cyt_trans"/>
    <property type="match status" value="1"/>
</dbReference>
<feature type="domain" description="Nucleotidyl transferase" evidence="1">
    <location>
        <begin position="3"/>
        <end position="232"/>
    </location>
</feature>
<keyword evidence="2" id="KW-0808">Transferase</keyword>
<dbReference type="AlphaFoldDB" id="A0A1G9WVU7"/>
<proteinExistence type="predicted"/>
<dbReference type="InterPro" id="IPR013446">
    <property type="entry name" value="G1P_cyt_trans-like"/>
</dbReference>
<protein>
    <submittedName>
        <fullName evidence="2">Glucose-1-phosphate cytidylyltransferase</fullName>
    </submittedName>
</protein>
<dbReference type="PANTHER" id="PTHR47183:SF1">
    <property type="entry name" value="GLUCOSE-1-PHOSPHATE CYTIDYLYLTRANSFERASE"/>
    <property type="match status" value="1"/>
</dbReference>
<keyword evidence="2" id="KW-0548">Nucleotidyltransferase</keyword>
<sequence>MEVVILCGGKGTRLSEETVSRPKPMVEIGGMPILWHIMKSYSDHGYKKFVLALGYKASFIKEYFYNLRISGSDFTLQMTPDHTPTFYNALPESDWEITFVDTGEDTLKGARVKKLESFIKSDKFSLTYGDGVSDVNIKELLKFHESTGKLATVTAVHPPSRFGELDLDGTKVTSFEEKPQMATGYINGGFFVFDKRIMTYLTEDEDCDLEFGALQKISEEGQLEAFIHNGFWQCMDNVRERDYLDKLVKTKKAPWIGNGK</sequence>